<reference evidence="14 15" key="1">
    <citation type="journal article" date="2017" name="Genome Biol.">
        <title>New reference genome sequences of hot pepper reveal the massive evolution of plant disease-resistance genes by retroduplication.</title>
        <authorList>
            <person name="Kim S."/>
            <person name="Park J."/>
            <person name="Yeom S.I."/>
            <person name="Kim Y.M."/>
            <person name="Seo E."/>
            <person name="Kim K.T."/>
            <person name="Kim M.S."/>
            <person name="Lee J.M."/>
            <person name="Cheong K."/>
            <person name="Shin H.S."/>
            <person name="Kim S.B."/>
            <person name="Han K."/>
            <person name="Lee J."/>
            <person name="Park M."/>
            <person name="Lee H.A."/>
            <person name="Lee H.Y."/>
            <person name="Lee Y."/>
            <person name="Oh S."/>
            <person name="Lee J.H."/>
            <person name="Choi E."/>
            <person name="Choi E."/>
            <person name="Lee S.E."/>
            <person name="Jeon J."/>
            <person name="Kim H."/>
            <person name="Choi G."/>
            <person name="Song H."/>
            <person name="Lee J."/>
            <person name="Lee S.C."/>
            <person name="Kwon J.K."/>
            <person name="Lee H.Y."/>
            <person name="Koo N."/>
            <person name="Hong Y."/>
            <person name="Kim R.W."/>
            <person name="Kang W.H."/>
            <person name="Huh J.H."/>
            <person name="Kang B.C."/>
            <person name="Yang T.J."/>
            <person name="Lee Y.H."/>
            <person name="Bennetzen J.L."/>
            <person name="Choi D."/>
        </authorList>
    </citation>
    <scope>NUCLEOTIDE SEQUENCE [LARGE SCALE GENOMIC DNA]</scope>
    <source>
        <strain evidence="15">cv. PBC81</strain>
    </source>
</reference>
<evidence type="ECO:0000256" key="10">
    <source>
        <dbReference type="ARBA" id="ARBA00023054"/>
    </source>
</evidence>
<proteinExistence type="inferred from homology"/>
<comment type="similarity">
    <text evidence="3">Belongs to the disease resistance NB-LRR family.</text>
</comment>
<keyword evidence="8" id="KW-0611">Plant defense</keyword>
<dbReference type="InterPro" id="IPR027417">
    <property type="entry name" value="P-loop_NTPase"/>
</dbReference>
<dbReference type="GO" id="GO:0005737">
    <property type="term" value="C:cytoplasm"/>
    <property type="evidence" value="ECO:0007669"/>
    <property type="project" value="UniProtKB-SubCell"/>
</dbReference>
<evidence type="ECO:0000259" key="12">
    <source>
        <dbReference type="Pfam" id="PF00931"/>
    </source>
</evidence>
<dbReference type="GO" id="GO:0016020">
    <property type="term" value="C:membrane"/>
    <property type="evidence" value="ECO:0007669"/>
    <property type="project" value="UniProtKB-SubCell"/>
</dbReference>
<dbReference type="InterPro" id="IPR002182">
    <property type="entry name" value="NB-ARC"/>
</dbReference>
<evidence type="ECO:0000256" key="9">
    <source>
        <dbReference type="ARBA" id="ARBA00022840"/>
    </source>
</evidence>
<dbReference type="GO" id="GO:0005524">
    <property type="term" value="F:ATP binding"/>
    <property type="evidence" value="ECO:0007669"/>
    <property type="project" value="UniProtKB-KW"/>
</dbReference>
<dbReference type="InterPro" id="IPR042197">
    <property type="entry name" value="Apaf_helical"/>
</dbReference>
<dbReference type="Proteomes" id="UP000224567">
    <property type="component" value="Unassembled WGS sequence"/>
</dbReference>
<dbReference type="Gene3D" id="1.10.8.430">
    <property type="entry name" value="Helical domain of apoptotic protease-activating factors"/>
    <property type="match status" value="1"/>
</dbReference>
<comment type="caution">
    <text evidence="14">The sequence shown here is derived from an EMBL/GenBank/DDBJ whole genome shotgun (WGS) entry which is preliminary data.</text>
</comment>
<dbReference type="Gene3D" id="1.10.10.10">
    <property type="entry name" value="Winged helix-like DNA-binding domain superfamily/Winged helix DNA-binding domain"/>
    <property type="match status" value="1"/>
</dbReference>
<evidence type="ECO:0000256" key="11">
    <source>
        <dbReference type="ARBA" id="ARBA00023136"/>
    </source>
</evidence>
<dbReference type="PANTHER" id="PTHR23155:SF1152">
    <property type="entry name" value="AAA+ ATPASE DOMAIN-CONTAINING PROTEIN"/>
    <property type="match status" value="1"/>
</dbReference>
<dbReference type="Pfam" id="PF23559">
    <property type="entry name" value="WHD_DRP"/>
    <property type="match status" value="1"/>
</dbReference>
<evidence type="ECO:0000256" key="5">
    <source>
        <dbReference type="ARBA" id="ARBA00022614"/>
    </source>
</evidence>
<dbReference type="InterPro" id="IPR036388">
    <property type="entry name" value="WH-like_DNA-bd_sf"/>
</dbReference>
<name>A0A2G2VF71_CAPBA</name>
<evidence type="ECO:0000256" key="8">
    <source>
        <dbReference type="ARBA" id="ARBA00022821"/>
    </source>
</evidence>
<evidence type="ECO:0000256" key="1">
    <source>
        <dbReference type="ARBA" id="ARBA00004170"/>
    </source>
</evidence>
<evidence type="ECO:0000256" key="7">
    <source>
        <dbReference type="ARBA" id="ARBA00022741"/>
    </source>
</evidence>
<evidence type="ECO:0000256" key="2">
    <source>
        <dbReference type="ARBA" id="ARBA00004496"/>
    </source>
</evidence>
<evidence type="ECO:0000256" key="6">
    <source>
        <dbReference type="ARBA" id="ARBA00022737"/>
    </source>
</evidence>
<keyword evidence="9" id="KW-0067">ATP-binding</keyword>
<keyword evidence="6" id="KW-0677">Repeat</keyword>
<dbReference type="SUPFAM" id="SSF52540">
    <property type="entry name" value="P-loop containing nucleoside triphosphate hydrolases"/>
    <property type="match status" value="1"/>
</dbReference>
<keyword evidence="10" id="KW-0175">Coiled coil</keyword>
<evidence type="ECO:0000313" key="14">
    <source>
        <dbReference type="EMBL" id="PHT31640.1"/>
    </source>
</evidence>
<reference evidence="15" key="2">
    <citation type="journal article" date="2017" name="J. Anim. Genet.">
        <title>Multiple reference genome sequences of hot pepper reveal the massive evolution of plant disease resistance genes by retroduplication.</title>
        <authorList>
            <person name="Kim S."/>
            <person name="Park J."/>
            <person name="Yeom S.-I."/>
            <person name="Kim Y.-M."/>
            <person name="Seo E."/>
            <person name="Kim K.-T."/>
            <person name="Kim M.-S."/>
            <person name="Lee J.M."/>
            <person name="Cheong K."/>
            <person name="Shin H.-S."/>
            <person name="Kim S.-B."/>
            <person name="Han K."/>
            <person name="Lee J."/>
            <person name="Park M."/>
            <person name="Lee H.-A."/>
            <person name="Lee H.-Y."/>
            <person name="Lee Y."/>
            <person name="Oh S."/>
            <person name="Lee J.H."/>
            <person name="Choi E."/>
            <person name="Choi E."/>
            <person name="Lee S.E."/>
            <person name="Jeon J."/>
            <person name="Kim H."/>
            <person name="Choi G."/>
            <person name="Song H."/>
            <person name="Lee J."/>
            <person name="Lee S.-C."/>
            <person name="Kwon J.-K."/>
            <person name="Lee H.-Y."/>
            <person name="Koo N."/>
            <person name="Hong Y."/>
            <person name="Kim R.W."/>
            <person name="Kang W.-H."/>
            <person name="Huh J.H."/>
            <person name="Kang B.-C."/>
            <person name="Yang T.-J."/>
            <person name="Lee Y.-H."/>
            <person name="Bennetzen J.L."/>
            <person name="Choi D."/>
        </authorList>
    </citation>
    <scope>NUCLEOTIDE SEQUENCE [LARGE SCALE GENOMIC DNA]</scope>
    <source>
        <strain evidence="15">cv. PBC81</strain>
    </source>
</reference>
<keyword evidence="4" id="KW-0963">Cytoplasm</keyword>
<keyword evidence="15" id="KW-1185">Reference proteome</keyword>
<dbReference type="GO" id="GO:0043531">
    <property type="term" value="F:ADP binding"/>
    <property type="evidence" value="ECO:0007669"/>
    <property type="project" value="InterPro"/>
</dbReference>
<accession>A0A2G2VF71</accession>
<dbReference type="InterPro" id="IPR058922">
    <property type="entry name" value="WHD_DRP"/>
</dbReference>
<protein>
    <submittedName>
        <fullName evidence="14">Uncharacterized protein</fullName>
    </submittedName>
</protein>
<evidence type="ECO:0000313" key="15">
    <source>
        <dbReference type="Proteomes" id="UP000224567"/>
    </source>
</evidence>
<dbReference type="EMBL" id="MLFT02000012">
    <property type="protein sequence ID" value="PHT31640.1"/>
    <property type="molecule type" value="Genomic_DNA"/>
</dbReference>
<dbReference type="PANTHER" id="PTHR23155">
    <property type="entry name" value="DISEASE RESISTANCE PROTEIN RP"/>
    <property type="match status" value="1"/>
</dbReference>
<feature type="domain" description="NB-ARC" evidence="12">
    <location>
        <begin position="57"/>
        <end position="97"/>
    </location>
</feature>
<comment type="subcellular location">
    <subcellularLocation>
        <location evidence="2">Cytoplasm</location>
    </subcellularLocation>
    <subcellularLocation>
        <location evidence="1">Membrane</location>
        <topology evidence="1">Peripheral membrane protein</topology>
    </subcellularLocation>
</comment>
<evidence type="ECO:0000256" key="4">
    <source>
        <dbReference type="ARBA" id="ARBA00022490"/>
    </source>
</evidence>
<keyword evidence="7" id="KW-0547">Nucleotide-binding</keyword>
<dbReference type="AlphaFoldDB" id="A0A2G2VF71"/>
<dbReference type="InterPro" id="IPR044974">
    <property type="entry name" value="Disease_R_plants"/>
</dbReference>
<gene>
    <name evidence="14" type="ORF">CQW23_27977</name>
</gene>
<dbReference type="Gene3D" id="3.40.50.300">
    <property type="entry name" value="P-loop containing nucleotide triphosphate hydrolases"/>
    <property type="match status" value="1"/>
</dbReference>
<keyword evidence="5" id="KW-0433">Leucine-rich repeat</keyword>
<evidence type="ECO:0000259" key="13">
    <source>
        <dbReference type="Pfam" id="PF23559"/>
    </source>
</evidence>
<organism evidence="14 15">
    <name type="scientific">Capsicum baccatum</name>
    <name type="common">Peruvian pepper</name>
    <dbReference type="NCBI Taxonomy" id="33114"/>
    <lineage>
        <taxon>Eukaryota</taxon>
        <taxon>Viridiplantae</taxon>
        <taxon>Streptophyta</taxon>
        <taxon>Embryophyta</taxon>
        <taxon>Tracheophyta</taxon>
        <taxon>Spermatophyta</taxon>
        <taxon>Magnoliopsida</taxon>
        <taxon>eudicotyledons</taxon>
        <taxon>Gunneridae</taxon>
        <taxon>Pentapetalae</taxon>
        <taxon>asterids</taxon>
        <taxon>lamiids</taxon>
        <taxon>Solanales</taxon>
        <taxon>Solanaceae</taxon>
        <taxon>Solanoideae</taxon>
        <taxon>Capsiceae</taxon>
        <taxon>Capsicum</taxon>
    </lineage>
</organism>
<sequence length="525" mass="60423">MTDVEGHIKDKDKQISKESLVQDFSSSAEDILNVRNNMVGRDEQRRRLLKDMTTGYSGEPKVISIIGMGGVGKTILVKEVYKDVSIISHFDVRVWAIINGSRILLITHNNEVACYVGTENLSLQMGFMDQDESWNLFKSAAFSNEALPSEFKTIGKQILDKCQGLPLTIVGVAGLLRKSRKTIEDWESVVNYVESFVTNDLDKQCSHVLGLSYNHLTSDLKARLLYFEIFLQDTEIPVKNLMRLWMDEGFLNLEKDLEGEADKCLQDLITRCLVLVSEKSLDETKIRSCKMQKRKAQIHDFVLDCDPNDVPSEFQSLGIHKMQPFKRWTGDEISDLPYGLCRALLIPGHHQLTDDDDNNNLLKRTRSIFVSVIKFKYWKATNDNSPVLERLIIRFCHDLDEIPIEFADIHSLQLIELKWCNPELEGIHCTNLTRTRRPRKQPHACSYLQYINSMQAYIYHANDYDAYVNDGGVDDDNEDSDNGDGRTVPICHGLLYLKMFRETCYRLMLVHHTVFHDVNVLRSWF</sequence>
<evidence type="ECO:0000256" key="3">
    <source>
        <dbReference type="ARBA" id="ARBA00008894"/>
    </source>
</evidence>
<dbReference type="GO" id="GO:0098542">
    <property type="term" value="P:defense response to other organism"/>
    <property type="evidence" value="ECO:0007669"/>
    <property type="project" value="TreeGrafter"/>
</dbReference>
<feature type="domain" description="Disease resistance protein winged helix" evidence="13">
    <location>
        <begin position="229"/>
        <end position="293"/>
    </location>
</feature>
<dbReference type="Pfam" id="PF00931">
    <property type="entry name" value="NB-ARC"/>
    <property type="match status" value="1"/>
</dbReference>
<keyword evidence="11" id="KW-0472">Membrane</keyword>